<reference evidence="1" key="2">
    <citation type="journal article" date="2015" name="Data Brief">
        <title>Shoot transcriptome of the giant reed, Arundo donax.</title>
        <authorList>
            <person name="Barrero R.A."/>
            <person name="Guerrero F.D."/>
            <person name="Moolhuijzen P."/>
            <person name="Goolsby J.A."/>
            <person name="Tidwell J."/>
            <person name="Bellgard S.E."/>
            <person name="Bellgard M.I."/>
        </authorList>
    </citation>
    <scope>NUCLEOTIDE SEQUENCE</scope>
    <source>
        <tissue evidence="1">Shoot tissue taken approximately 20 cm above the soil surface</tissue>
    </source>
</reference>
<sequence length="44" mass="4811">MRTGGGNGYDLPHIRKEMLERQGCLPLQLKCDAALVNSVIAQVN</sequence>
<name>A0A0A9C6Z4_ARUDO</name>
<proteinExistence type="predicted"/>
<evidence type="ECO:0000313" key="1">
    <source>
        <dbReference type="EMBL" id="JAD70228.1"/>
    </source>
</evidence>
<protein>
    <submittedName>
        <fullName evidence="1">Uncharacterized protein</fullName>
    </submittedName>
</protein>
<organism evidence="1">
    <name type="scientific">Arundo donax</name>
    <name type="common">Giant reed</name>
    <name type="synonym">Donax arundinaceus</name>
    <dbReference type="NCBI Taxonomy" id="35708"/>
    <lineage>
        <taxon>Eukaryota</taxon>
        <taxon>Viridiplantae</taxon>
        <taxon>Streptophyta</taxon>
        <taxon>Embryophyta</taxon>
        <taxon>Tracheophyta</taxon>
        <taxon>Spermatophyta</taxon>
        <taxon>Magnoliopsida</taxon>
        <taxon>Liliopsida</taxon>
        <taxon>Poales</taxon>
        <taxon>Poaceae</taxon>
        <taxon>PACMAD clade</taxon>
        <taxon>Arundinoideae</taxon>
        <taxon>Arundineae</taxon>
        <taxon>Arundo</taxon>
    </lineage>
</organism>
<dbReference type="EMBL" id="GBRH01227667">
    <property type="protein sequence ID" value="JAD70228.1"/>
    <property type="molecule type" value="Transcribed_RNA"/>
</dbReference>
<reference evidence="1" key="1">
    <citation type="submission" date="2014-09" db="EMBL/GenBank/DDBJ databases">
        <authorList>
            <person name="Magalhaes I.L.F."/>
            <person name="Oliveira U."/>
            <person name="Santos F.R."/>
            <person name="Vidigal T.H.D.A."/>
            <person name="Brescovit A.D."/>
            <person name="Santos A.J."/>
        </authorList>
    </citation>
    <scope>NUCLEOTIDE SEQUENCE</scope>
    <source>
        <tissue evidence="1">Shoot tissue taken approximately 20 cm above the soil surface</tissue>
    </source>
</reference>
<dbReference type="AlphaFoldDB" id="A0A0A9C6Z4"/>
<accession>A0A0A9C6Z4</accession>